<protein>
    <submittedName>
        <fullName evidence="1">219_t:CDS:1</fullName>
    </submittedName>
</protein>
<gene>
    <name evidence="1" type="ORF">GMARGA_LOCUS34980</name>
</gene>
<sequence>KGSKKEKKNVYIEYNKWGMTYELIRLFLELVDELWEYQKYQEQLEPIYSSKKQAIDEQKYTASNGNNIYECKR</sequence>
<comment type="caution">
    <text evidence="1">The sequence shown here is derived from an EMBL/GenBank/DDBJ whole genome shotgun (WGS) entry which is preliminary data.</text>
</comment>
<dbReference type="Proteomes" id="UP000789901">
    <property type="component" value="Unassembled WGS sequence"/>
</dbReference>
<accession>A0ABN7WV79</accession>
<feature type="non-terminal residue" evidence="1">
    <location>
        <position position="1"/>
    </location>
</feature>
<dbReference type="EMBL" id="CAJVQB010063222">
    <property type="protein sequence ID" value="CAG8840582.1"/>
    <property type="molecule type" value="Genomic_DNA"/>
</dbReference>
<evidence type="ECO:0000313" key="1">
    <source>
        <dbReference type="EMBL" id="CAG8840582.1"/>
    </source>
</evidence>
<organism evidence="1 2">
    <name type="scientific">Gigaspora margarita</name>
    <dbReference type="NCBI Taxonomy" id="4874"/>
    <lineage>
        <taxon>Eukaryota</taxon>
        <taxon>Fungi</taxon>
        <taxon>Fungi incertae sedis</taxon>
        <taxon>Mucoromycota</taxon>
        <taxon>Glomeromycotina</taxon>
        <taxon>Glomeromycetes</taxon>
        <taxon>Diversisporales</taxon>
        <taxon>Gigasporaceae</taxon>
        <taxon>Gigaspora</taxon>
    </lineage>
</organism>
<name>A0ABN7WV79_GIGMA</name>
<evidence type="ECO:0000313" key="2">
    <source>
        <dbReference type="Proteomes" id="UP000789901"/>
    </source>
</evidence>
<proteinExistence type="predicted"/>
<keyword evidence="2" id="KW-1185">Reference proteome</keyword>
<reference evidence="1 2" key="1">
    <citation type="submission" date="2021-06" db="EMBL/GenBank/DDBJ databases">
        <authorList>
            <person name="Kallberg Y."/>
            <person name="Tangrot J."/>
            <person name="Rosling A."/>
        </authorList>
    </citation>
    <scope>NUCLEOTIDE SEQUENCE [LARGE SCALE GENOMIC DNA]</scope>
    <source>
        <strain evidence="1 2">120-4 pot B 10/14</strain>
    </source>
</reference>